<keyword evidence="3" id="KW-0233">DNA recombination</keyword>
<sequence>MDYYEQWIKDTKLGGRYSIGAENWYKRVLDLIRASFPGVALNDVTRRKYIKFLDGFAADHSHESVQKVNTFIRAMVRDAMSEQIIFTDFTIGVKNNGRPGMPESEKYLSIKQFKKLITVTEKHLTSRTVTAYMIYFAAFTGARMEEVAAVTWDRIDWQHKRITLDRAYDYVGQSGFKRMKTPHSIRTIDVSGKLLDALSQLHKEQSERYLEGGYRDPLGLVFCGLNYKVPSNNAVNKSLRWYEKAAGIPADDMITFHGLRHTHASYLLSQGVQISYISKRLGHANIALTLKVYSHLLDETYTQEAAKATNAMQELL</sequence>
<dbReference type="OrthoDB" id="9803188at2"/>
<dbReference type="SUPFAM" id="SSF56349">
    <property type="entry name" value="DNA breaking-rejoining enzymes"/>
    <property type="match status" value="1"/>
</dbReference>
<dbReference type="PROSITE" id="PS51898">
    <property type="entry name" value="TYR_RECOMBINASE"/>
    <property type="match status" value="1"/>
</dbReference>
<accession>A0A0R1X6W9</accession>
<dbReference type="Proteomes" id="UP000050949">
    <property type="component" value="Unassembled WGS sequence"/>
</dbReference>
<gene>
    <name evidence="5" type="ORF">FC91_GL000743</name>
</gene>
<dbReference type="Pfam" id="PF00589">
    <property type="entry name" value="Phage_integrase"/>
    <property type="match status" value="1"/>
</dbReference>
<dbReference type="InterPro" id="IPR002104">
    <property type="entry name" value="Integrase_catalytic"/>
</dbReference>
<dbReference type="GO" id="GO:0015074">
    <property type="term" value="P:DNA integration"/>
    <property type="evidence" value="ECO:0007669"/>
    <property type="project" value="InterPro"/>
</dbReference>
<dbReference type="EMBL" id="AZFW01000111">
    <property type="protein sequence ID" value="KRM25501.1"/>
    <property type="molecule type" value="Genomic_DNA"/>
</dbReference>
<dbReference type="Gene3D" id="1.10.150.130">
    <property type="match status" value="1"/>
</dbReference>
<dbReference type="InterPro" id="IPR050090">
    <property type="entry name" value="Tyrosine_recombinase_XerCD"/>
</dbReference>
<dbReference type="InterPro" id="IPR013762">
    <property type="entry name" value="Integrase-like_cat_sf"/>
</dbReference>
<dbReference type="InterPro" id="IPR011010">
    <property type="entry name" value="DNA_brk_join_enz"/>
</dbReference>
<feature type="domain" description="Tyr recombinase" evidence="4">
    <location>
        <begin position="103"/>
        <end position="307"/>
    </location>
</feature>
<protein>
    <submittedName>
        <fullName evidence="5">Integrase</fullName>
    </submittedName>
</protein>
<evidence type="ECO:0000256" key="3">
    <source>
        <dbReference type="ARBA" id="ARBA00023172"/>
    </source>
</evidence>
<dbReference type="PATRIC" id="fig|1122147.4.peg.769"/>
<reference evidence="5 6" key="1">
    <citation type="journal article" date="2015" name="Genome Announc.">
        <title>Expanding the biotechnology potential of lactobacilli through comparative genomics of 213 strains and associated genera.</title>
        <authorList>
            <person name="Sun Z."/>
            <person name="Harris H.M."/>
            <person name="McCann A."/>
            <person name="Guo C."/>
            <person name="Argimon S."/>
            <person name="Zhang W."/>
            <person name="Yang X."/>
            <person name="Jeffery I.B."/>
            <person name="Cooney J.C."/>
            <person name="Kagawa T.F."/>
            <person name="Liu W."/>
            <person name="Song Y."/>
            <person name="Salvetti E."/>
            <person name="Wrobel A."/>
            <person name="Rasinkangas P."/>
            <person name="Parkhill J."/>
            <person name="Rea M.C."/>
            <person name="O'Sullivan O."/>
            <person name="Ritari J."/>
            <person name="Douillard F.P."/>
            <person name="Paul Ross R."/>
            <person name="Yang R."/>
            <person name="Briner A.E."/>
            <person name="Felis G.E."/>
            <person name="de Vos W.M."/>
            <person name="Barrangou R."/>
            <person name="Klaenhammer T.R."/>
            <person name="Caufield P.W."/>
            <person name="Cui Y."/>
            <person name="Zhang H."/>
            <person name="O'Toole P.W."/>
        </authorList>
    </citation>
    <scope>NUCLEOTIDE SEQUENCE [LARGE SCALE GENOMIC DNA]</scope>
    <source>
        <strain evidence="5 6">DSM 16991</strain>
    </source>
</reference>
<dbReference type="AlphaFoldDB" id="A0A0R1X6W9"/>
<dbReference type="eggNOG" id="COG0582">
    <property type="taxonomic scope" value="Bacteria"/>
</dbReference>
<name>A0A0R1X6W9_9LACO</name>
<dbReference type="Gene3D" id="1.10.443.10">
    <property type="entry name" value="Intergrase catalytic core"/>
    <property type="match status" value="1"/>
</dbReference>
<evidence type="ECO:0000259" key="4">
    <source>
        <dbReference type="PROSITE" id="PS51898"/>
    </source>
</evidence>
<comment type="caution">
    <text evidence="5">The sequence shown here is derived from an EMBL/GenBank/DDBJ whole genome shotgun (WGS) entry which is preliminary data.</text>
</comment>
<dbReference type="GO" id="GO:0006310">
    <property type="term" value="P:DNA recombination"/>
    <property type="evidence" value="ECO:0007669"/>
    <property type="project" value="UniProtKB-KW"/>
</dbReference>
<evidence type="ECO:0000256" key="2">
    <source>
        <dbReference type="ARBA" id="ARBA00023125"/>
    </source>
</evidence>
<dbReference type="CDD" id="cd01189">
    <property type="entry name" value="INT_ICEBs1_C_like"/>
    <property type="match status" value="1"/>
</dbReference>
<dbReference type="PANTHER" id="PTHR30349">
    <property type="entry name" value="PHAGE INTEGRASE-RELATED"/>
    <property type="match status" value="1"/>
</dbReference>
<organism evidence="5 6">
    <name type="scientific">Schleiferilactobacillus harbinensis DSM 16991</name>
    <dbReference type="NCBI Taxonomy" id="1122147"/>
    <lineage>
        <taxon>Bacteria</taxon>
        <taxon>Bacillati</taxon>
        <taxon>Bacillota</taxon>
        <taxon>Bacilli</taxon>
        <taxon>Lactobacillales</taxon>
        <taxon>Lactobacillaceae</taxon>
        <taxon>Schleiferilactobacillus</taxon>
    </lineage>
</organism>
<comment type="similarity">
    <text evidence="1">Belongs to the 'phage' integrase family.</text>
</comment>
<dbReference type="InterPro" id="IPR010998">
    <property type="entry name" value="Integrase_recombinase_N"/>
</dbReference>
<keyword evidence="2" id="KW-0238">DNA-binding</keyword>
<dbReference type="GO" id="GO:0003677">
    <property type="term" value="F:DNA binding"/>
    <property type="evidence" value="ECO:0007669"/>
    <property type="project" value="UniProtKB-KW"/>
</dbReference>
<evidence type="ECO:0000313" key="5">
    <source>
        <dbReference type="EMBL" id="KRM25501.1"/>
    </source>
</evidence>
<evidence type="ECO:0000313" key="6">
    <source>
        <dbReference type="Proteomes" id="UP000050949"/>
    </source>
</evidence>
<dbReference type="PANTHER" id="PTHR30349:SF64">
    <property type="entry name" value="PROPHAGE INTEGRASE INTD-RELATED"/>
    <property type="match status" value="1"/>
</dbReference>
<evidence type="ECO:0000256" key="1">
    <source>
        <dbReference type="ARBA" id="ARBA00008857"/>
    </source>
</evidence>
<proteinExistence type="inferred from homology"/>